<dbReference type="SUPFAM" id="SSF52418">
    <property type="entry name" value="Nucleoside phosphorylase/phosphoribosyltransferase catalytic domain"/>
    <property type="match status" value="1"/>
</dbReference>
<dbReference type="InterPro" id="IPR005940">
    <property type="entry name" value="Anthranilate_Pribosyl_Tfrase"/>
</dbReference>
<dbReference type="PANTHER" id="PTHR43285">
    <property type="entry name" value="ANTHRANILATE PHOSPHORIBOSYLTRANSFERASE"/>
    <property type="match status" value="1"/>
</dbReference>
<dbReference type="EMBL" id="JAFNME010000014">
    <property type="protein sequence ID" value="MBO1249732.1"/>
    <property type="molecule type" value="Genomic_DNA"/>
</dbReference>
<keyword evidence="2" id="KW-0808">Transferase</keyword>
<dbReference type="GO" id="GO:0004048">
    <property type="term" value="F:anthranilate phosphoribosyltransferase activity"/>
    <property type="evidence" value="ECO:0007669"/>
    <property type="project" value="InterPro"/>
</dbReference>
<protein>
    <submittedName>
        <fullName evidence="4">DNA-binding protein YbiB</fullName>
    </submittedName>
</protein>
<dbReference type="SUPFAM" id="SSF47648">
    <property type="entry name" value="Nucleoside phosphorylase/phosphoribosyltransferase N-terminal domain"/>
    <property type="match status" value="1"/>
</dbReference>
<dbReference type="AlphaFoldDB" id="A0A939GVG7"/>
<dbReference type="RefSeq" id="WP_207575197.1">
    <property type="nucleotide sequence ID" value="NZ_JAFNME010000014.1"/>
</dbReference>
<gene>
    <name evidence="4" type="primary">ybiB</name>
    <name evidence="4" type="ORF">J1777_07845</name>
</gene>
<dbReference type="Pfam" id="PF02885">
    <property type="entry name" value="Glycos_trans_3N"/>
    <property type="match status" value="1"/>
</dbReference>
<keyword evidence="5" id="KW-1185">Reference proteome</keyword>
<dbReference type="GO" id="GO:0000162">
    <property type="term" value="P:L-tryptophan biosynthetic process"/>
    <property type="evidence" value="ECO:0007669"/>
    <property type="project" value="InterPro"/>
</dbReference>
<evidence type="ECO:0000313" key="4">
    <source>
        <dbReference type="EMBL" id="MBO1249732.1"/>
    </source>
</evidence>
<dbReference type="GO" id="GO:0003677">
    <property type="term" value="F:DNA binding"/>
    <property type="evidence" value="ECO:0007669"/>
    <property type="project" value="UniProtKB-KW"/>
</dbReference>
<dbReference type="GO" id="GO:0005829">
    <property type="term" value="C:cytosol"/>
    <property type="evidence" value="ECO:0007669"/>
    <property type="project" value="TreeGrafter"/>
</dbReference>
<dbReference type="PANTHER" id="PTHR43285:SF4">
    <property type="entry name" value="TRANSFERASE"/>
    <property type="match status" value="1"/>
</dbReference>
<sequence length="300" mass="32082">MAIAHYIKEIGRGARGAKALERAQAADLMGQLLDGQLNDLEIGAFCVAMRIKGETVEEMCGFLDAVQARSQLLPATTHPVIVLPSYNGARKLPVLTPLLALLLAREGFAVLLHGMCTEAQRVLASEVLQRLELPAWEQMQPLAVGQVAHVATEVLHPGLARLLAVREVLGLRTPGHSLVKLLAPCAGPAVLVGSYTHPEYSVLMRDVLVARQMTGLLSRGLEGEVVCDPRRQPRYDAVWQGQAYCVAEQQAGTLATVPGLPQAIDAQTTADYTRAVLAGQLPVPQAVAAQVAHITALAQR</sequence>
<dbReference type="NCBIfam" id="NF006005">
    <property type="entry name" value="PRK08136.1"/>
    <property type="match status" value="1"/>
</dbReference>
<feature type="domain" description="Glycosyl transferase family 3 N-terminal" evidence="3">
    <location>
        <begin position="5"/>
        <end position="69"/>
    </location>
</feature>
<evidence type="ECO:0000313" key="5">
    <source>
        <dbReference type="Proteomes" id="UP000664731"/>
    </source>
</evidence>
<reference evidence="4" key="1">
    <citation type="submission" date="2021-03" db="EMBL/GenBank/DDBJ databases">
        <title>Comamonas denitrificans.</title>
        <authorList>
            <person name="Finster K."/>
        </authorList>
    </citation>
    <scope>NUCLEOTIDE SEQUENCE</scope>
    <source>
        <strain evidence="4">MM2021_4</strain>
    </source>
</reference>
<dbReference type="InterPro" id="IPR036320">
    <property type="entry name" value="Glycosyl_Trfase_fam3_N_dom_sf"/>
</dbReference>
<keyword evidence="1" id="KW-0328">Glycosyltransferase</keyword>
<keyword evidence="4" id="KW-0238">DNA-binding</keyword>
<proteinExistence type="predicted"/>
<evidence type="ECO:0000256" key="1">
    <source>
        <dbReference type="ARBA" id="ARBA00022676"/>
    </source>
</evidence>
<accession>A0A939GVG7</accession>
<dbReference type="InterPro" id="IPR017459">
    <property type="entry name" value="Glycosyl_Trfase_fam3_N_dom"/>
</dbReference>
<dbReference type="InterPro" id="IPR035902">
    <property type="entry name" value="Nuc_phospho_transferase"/>
</dbReference>
<dbReference type="Proteomes" id="UP000664731">
    <property type="component" value="Unassembled WGS sequence"/>
</dbReference>
<name>A0A939GVG7_9BURK</name>
<dbReference type="Gene3D" id="1.20.970.10">
    <property type="entry name" value="Transferase, Pyrimidine Nucleoside Phosphorylase, Chain C"/>
    <property type="match status" value="1"/>
</dbReference>
<evidence type="ECO:0000259" key="3">
    <source>
        <dbReference type="Pfam" id="PF02885"/>
    </source>
</evidence>
<comment type="caution">
    <text evidence="4">The sequence shown here is derived from an EMBL/GenBank/DDBJ whole genome shotgun (WGS) entry which is preliminary data.</text>
</comment>
<evidence type="ECO:0000256" key="2">
    <source>
        <dbReference type="ARBA" id="ARBA00022679"/>
    </source>
</evidence>
<organism evidence="4 5">
    <name type="scientific">Comamonas denitrificans</name>
    <dbReference type="NCBI Taxonomy" id="117506"/>
    <lineage>
        <taxon>Bacteria</taxon>
        <taxon>Pseudomonadati</taxon>
        <taxon>Pseudomonadota</taxon>
        <taxon>Betaproteobacteria</taxon>
        <taxon>Burkholderiales</taxon>
        <taxon>Comamonadaceae</taxon>
        <taxon>Comamonas</taxon>
    </lineage>
</organism>
<dbReference type="Gene3D" id="3.40.1030.10">
    <property type="entry name" value="Nucleoside phosphorylase/phosphoribosyltransferase catalytic domain"/>
    <property type="match status" value="1"/>
</dbReference>